<dbReference type="Proteomes" id="UP000554837">
    <property type="component" value="Unassembled WGS sequence"/>
</dbReference>
<proteinExistence type="predicted"/>
<sequence>MSNSNWEEGWEARADGFVSKTLARGDTLVWHPSMGGDRHTNHIHLSAAQASDAFGSYKPLRTWLKTNGII</sequence>
<evidence type="ECO:0000313" key="1">
    <source>
        <dbReference type="EMBL" id="MBB5205791.1"/>
    </source>
</evidence>
<name>A0A840SBE6_9BURK</name>
<gene>
    <name evidence="1" type="ORF">HNQ51_003118</name>
</gene>
<organism evidence="1 2">
    <name type="scientific">Inhella inkyongensis</name>
    <dbReference type="NCBI Taxonomy" id="392593"/>
    <lineage>
        <taxon>Bacteria</taxon>
        <taxon>Pseudomonadati</taxon>
        <taxon>Pseudomonadota</taxon>
        <taxon>Betaproteobacteria</taxon>
        <taxon>Burkholderiales</taxon>
        <taxon>Sphaerotilaceae</taxon>
        <taxon>Inhella</taxon>
    </lineage>
</organism>
<dbReference type="EMBL" id="JACHHO010000005">
    <property type="protein sequence ID" value="MBB5205791.1"/>
    <property type="molecule type" value="Genomic_DNA"/>
</dbReference>
<accession>A0A840SBE6</accession>
<comment type="caution">
    <text evidence="1">The sequence shown here is derived from an EMBL/GenBank/DDBJ whole genome shotgun (WGS) entry which is preliminary data.</text>
</comment>
<keyword evidence="2" id="KW-1185">Reference proteome</keyword>
<evidence type="ECO:0000313" key="2">
    <source>
        <dbReference type="Proteomes" id="UP000554837"/>
    </source>
</evidence>
<dbReference type="RefSeq" id="WP_138855303.1">
    <property type="nucleotide sequence ID" value="NZ_CP040709.1"/>
</dbReference>
<reference evidence="1 2" key="1">
    <citation type="submission" date="2020-08" db="EMBL/GenBank/DDBJ databases">
        <title>Genomic Encyclopedia of Type Strains, Phase IV (KMG-IV): sequencing the most valuable type-strain genomes for metagenomic binning, comparative biology and taxonomic classification.</title>
        <authorList>
            <person name="Goeker M."/>
        </authorList>
    </citation>
    <scope>NUCLEOTIDE SEQUENCE [LARGE SCALE GENOMIC DNA]</scope>
    <source>
        <strain evidence="1 2">DSM 23958</strain>
    </source>
</reference>
<protein>
    <submittedName>
        <fullName evidence="1">Uncharacterized protein</fullName>
    </submittedName>
</protein>
<dbReference type="AlphaFoldDB" id="A0A840SBE6"/>